<name>A0A2T5C2N6_9BACT</name>
<gene>
    <name evidence="2" type="ORF">C8N47_106103</name>
</gene>
<dbReference type="AlphaFoldDB" id="A0A2T5C2N6"/>
<feature type="transmembrane region" description="Helical" evidence="1">
    <location>
        <begin position="20"/>
        <end position="37"/>
    </location>
</feature>
<reference evidence="2 3" key="1">
    <citation type="submission" date="2018-04" db="EMBL/GenBank/DDBJ databases">
        <title>Genomic Encyclopedia of Archaeal and Bacterial Type Strains, Phase II (KMG-II): from individual species to whole genera.</title>
        <authorList>
            <person name="Goeker M."/>
        </authorList>
    </citation>
    <scope>NUCLEOTIDE SEQUENCE [LARGE SCALE GENOMIC DNA]</scope>
    <source>
        <strain evidence="2 3">DSM 28823</strain>
    </source>
</reference>
<protein>
    <submittedName>
        <fullName evidence="2">Uncharacterized protein</fullName>
    </submittedName>
</protein>
<keyword evidence="3" id="KW-1185">Reference proteome</keyword>
<keyword evidence="1" id="KW-0472">Membrane</keyword>
<keyword evidence="1" id="KW-0812">Transmembrane</keyword>
<evidence type="ECO:0000313" key="2">
    <source>
        <dbReference type="EMBL" id="PTN09004.1"/>
    </source>
</evidence>
<evidence type="ECO:0000256" key="1">
    <source>
        <dbReference type="SAM" id="Phobius"/>
    </source>
</evidence>
<comment type="caution">
    <text evidence="2">The sequence shown here is derived from an EMBL/GenBank/DDBJ whole genome shotgun (WGS) entry which is preliminary data.</text>
</comment>
<evidence type="ECO:0000313" key="3">
    <source>
        <dbReference type="Proteomes" id="UP000243525"/>
    </source>
</evidence>
<sequence length="167" mass="17940">MNVSLYLSVSSLENHCDCRSAMPWVCAFILFLTKAAGKRKYSREEQIASNIVLAASCCRYCCYFVCQLICAGCIRSGPKPVAAVVGLYGASYAHLCLGGFVGFSLETRIGGRCSVCGCWSGFQSGHLSVSISIESFAMDQFAIRSNTQLAICGGGRLLLVASFQKEV</sequence>
<dbReference type="EMBL" id="QAAD01000006">
    <property type="protein sequence ID" value="PTN09004.1"/>
    <property type="molecule type" value="Genomic_DNA"/>
</dbReference>
<organism evidence="2 3">
    <name type="scientific">Mangrovibacterium marinum</name>
    <dbReference type="NCBI Taxonomy" id="1639118"/>
    <lineage>
        <taxon>Bacteria</taxon>
        <taxon>Pseudomonadati</taxon>
        <taxon>Bacteroidota</taxon>
        <taxon>Bacteroidia</taxon>
        <taxon>Marinilabiliales</taxon>
        <taxon>Prolixibacteraceae</taxon>
        <taxon>Mangrovibacterium</taxon>
    </lineage>
</organism>
<proteinExistence type="predicted"/>
<dbReference type="Proteomes" id="UP000243525">
    <property type="component" value="Unassembled WGS sequence"/>
</dbReference>
<accession>A0A2T5C2N6</accession>
<keyword evidence="1" id="KW-1133">Transmembrane helix</keyword>